<dbReference type="AlphaFoldDB" id="C6F1W8"/>
<keyword evidence="5" id="KW-0234">DNA repair</keyword>
<name>C6F1W8_TAXDI</name>
<dbReference type="InterPro" id="IPR049439">
    <property type="entry name" value="TRAFD1-XIAF1_Znf"/>
</dbReference>
<dbReference type="PANTHER" id="PTHR16295">
    <property type="entry name" value="TRAF-TYPE ZINC FINGER PROTEIN-RELATED"/>
    <property type="match status" value="1"/>
</dbReference>
<dbReference type="PROSITE" id="PS00028">
    <property type="entry name" value="ZINC_FINGER_C2H2_1"/>
    <property type="match status" value="1"/>
</dbReference>
<dbReference type="GO" id="GO:0005739">
    <property type="term" value="C:mitochondrion"/>
    <property type="evidence" value="ECO:0007669"/>
    <property type="project" value="TreeGrafter"/>
</dbReference>
<evidence type="ECO:0000256" key="6">
    <source>
        <dbReference type="PROSITE-ProRule" id="PRU00042"/>
    </source>
</evidence>
<dbReference type="GO" id="GO:0008270">
    <property type="term" value="F:zinc ion binding"/>
    <property type="evidence" value="ECO:0007669"/>
    <property type="project" value="UniProtKB-KW"/>
</dbReference>
<keyword evidence="4" id="KW-0862">Zinc</keyword>
<evidence type="ECO:0000256" key="5">
    <source>
        <dbReference type="ARBA" id="ARBA00023204"/>
    </source>
</evidence>
<evidence type="ECO:0000313" key="8">
    <source>
        <dbReference type="EMBL" id="ACJ72518.1"/>
    </source>
</evidence>
<accession>C6F1W8</accession>
<reference evidence="8" key="1">
    <citation type="journal article" date="2010" name="Am. J. Bot.">
        <title>Multilocus patterns of nucleotide polymorphism and demographic change in Taxodium distichum (Cupressaceae) in the lower Mississippi River alluvial valley.</title>
        <authorList>
            <person name="Kusumi J."/>
            <person name="Li Z."/>
            <person name="Kado T."/>
            <person name="Tsumura Y."/>
            <person name="Middleton B.A."/>
            <person name="Tachida H."/>
        </authorList>
    </citation>
    <scope>NUCLEOTIDE SEQUENCE</scope>
    <source>
        <strain evidence="8">CI301</strain>
    </source>
</reference>
<dbReference type="InterPro" id="IPR006642">
    <property type="entry name" value="Rad18_UBZ4"/>
</dbReference>
<proteinExistence type="predicted"/>
<evidence type="ECO:0000256" key="3">
    <source>
        <dbReference type="ARBA" id="ARBA00022771"/>
    </source>
</evidence>
<dbReference type="PANTHER" id="PTHR16295:SF10">
    <property type="entry name" value="EXPRESSED PROTEIN"/>
    <property type="match status" value="1"/>
</dbReference>
<dbReference type="Gene3D" id="3.30.160.60">
    <property type="entry name" value="Classic Zinc Finger"/>
    <property type="match status" value="1"/>
</dbReference>
<dbReference type="InterPro" id="IPR013087">
    <property type="entry name" value="Znf_C2H2_type"/>
</dbReference>
<evidence type="ECO:0000256" key="1">
    <source>
        <dbReference type="ARBA" id="ARBA00022723"/>
    </source>
</evidence>
<dbReference type="SMART" id="SM00734">
    <property type="entry name" value="ZnF_Rad18"/>
    <property type="match status" value="2"/>
</dbReference>
<dbReference type="PROSITE" id="PS50157">
    <property type="entry name" value="ZINC_FINGER_C2H2_2"/>
    <property type="match status" value="1"/>
</dbReference>
<organism evidence="8">
    <name type="scientific">Taxodium distichum var. distichum</name>
    <dbReference type="NCBI Taxonomy" id="284507"/>
    <lineage>
        <taxon>Eukaryota</taxon>
        <taxon>Viridiplantae</taxon>
        <taxon>Streptophyta</taxon>
        <taxon>Embryophyta</taxon>
        <taxon>Tracheophyta</taxon>
        <taxon>Spermatophyta</taxon>
        <taxon>Pinopsida</taxon>
        <taxon>Pinidae</taxon>
        <taxon>Conifers II</taxon>
        <taxon>Cupressales</taxon>
        <taxon>Cupressaceae</taxon>
        <taxon>Taxodium</taxon>
    </lineage>
</organism>
<dbReference type="InterPro" id="IPR051986">
    <property type="entry name" value="Innate_Immune_Apopt_Reg"/>
</dbReference>
<dbReference type="Pfam" id="PF21366">
    <property type="entry name" value="TRAFD1-XIAF1_ZnF"/>
    <property type="match status" value="1"/>
</dbReference>
<dbReference type="GO" id="GO:0006281">
    <property type="term" value="P:DNA repair"/>
    <property type="evidence" value="ECO:0007669"/>
    <property type="project" value="UniProtKB-KW"/>
</dbReference>
<protein>
    <submittedName>
        <fullName evidence="8">Uncharacterized protein CC0822</fullName>
    </submittedName>
</protein>
<evidence type="ECO:0000256" key="4">
    <source>
        <dbReference type="ARBA" id="ARBA00022833"/>
    </source>
</evidence>
<dbReference type="EMBL" id="EU848622">
    <property type="protein sequence ID" value="ACJ72518.1"/>
    <property type="molecule type" value="Genomic_DNA"/>
</dbReference>
<sequence length="194" mass="21263">SITCKFCGDMVQAGNAPDDARDRICGYSEHESLCGSRTAPCDSCGRAIMLKEMDLHRIAVHENRASENENSAGSRSFMAPYSDGAVNHSVPQISTFQSQISQATQSQSAESLVCPICNKSFIGKDSDWQLNAHLDKEHFTNIAHDSVLEDPPSIPDDSLHTQDMSLRTMLVSCPICGMSVHSERDLSQHIDLVH</sequence>
<evidence type="ECO:0000256" key="2">
    <source>
        <dbReference type="ARBA" id="ARBA00022763"/>
    </source>
</evidence>
<gene>
    <name evidence="8" type="primary">CC0822</name>
</gene>
<evidence type="ECO:0000259" key="7">
    <source>
        <dbReference type="PROSITE" id="PS50157"/>
    </source>
</evidence>
<keyword evidence="2" id="KW-0227">DNA damage</keyword>
<dbReference type="GO" id="GO:0003677">
    <property type="term" value="F:DNA binding"/>
    <property type="evidence" value="ECO:0007669"/>
    <property type="project" value="InterPro"/>
</dbReference>
<keyword evidence="1" id="KW-0479">Metal-binding</keyword>
<feature type="non-terminal residue" evidence="8">
    <location>
        <position position="1"/>
    </location>
</feature>
<feature type="domain" description="C2H2-type" evidence="7">
    <location>
        <begin position="171"/>
        <end position="194"/>
    </location>
</feature>
<dbReference type="SMART" id="SM00355">
    <property type="entry name" value="ZnF_C2H2"/>
    <property type="match status" value="2"/>
</dbReference>
<keyword evidence="3 6" id="KW-0863">Zinc-finger</keyword>